<evidence type="ECO:0000256" key="1">
    <source>
        <dbReference type="SAM" id="Coils"/>
    </source>
</evidence>
<feature type="chain" id="PRO_5042072572" evidence="2">
    <location>
        <begin position="20"/>
        <end position="152"/>
    </location>
</feature>
<dbReference type="EMBL" id="CAKOGP040001725">
    <property type="protein sequence ID" value="CAJ1947111.1"/>
    <property type="molecule type" value="Genomic_DNA"/>
</dbReference>
<protein>
    <submittedName>
        <fullName evidence="3">Uncharacterized protein</fullName>
    </submittedName>
</protein>
<feature type="signal peptide" evidence="2">
    <location>
        <begin position="1"/>
        <end position="19"/>
    </location>
</feature>
<keyword evidence="1" id="KW-0175">Coiled coil</keyword>
<organism evidence="3 4">
    <name type="scientific">Cylindrotheca closterium</name>
    <dbReference type="NCBI Taxonomy" id="2856"/>
    <lineage>
        <taxon>Eukaryota</taxon>
        <taxon>Sar</taxon>
        <taxon>Stramenopiles</taxon>
        <taxon>Ochrophyta</taxon>
        <taxon>Bacillariophyta</taxon>
        <taxon>Bacillariophyceae</taxon>
        <taxon>Bacillariophycidae</taxon>
        <taxon>Bacillariales</taxon>
        <taxon>Bacillariaceae</taxon>
        <taxon>Cylindrotheca</taxon>
    </lineage>
</organism>
<accession>A0AAD2FNC6</accession>
<evidence type="ECO:0000313" key="3">
    <source>
        <dbReference type="EMBL" id="CAJ1947111.1"/>
    </source>
</evidence>
<proteinExistence type="predicted"/>
<sequence>MKLTLLSSSLALFLCQTQAFAPVSPSIRPRTSVLAVTEGETDTYFRAIKCAEGSSSTLEELEKLATDLENVLGSQYEEGIENCEREVRDRMDVAHMLRLRIELQLRMDYLKGENLFASDVQKSHDRDERRRFKELLEANRDKVVDGADLGLW</sequence>
<dbReference type="AlphaFoldDB" id="A0AAD2FNC6"/>
<keyword evidence="2" id="KW-0732">Signal</keyword>
<evidence type="ECO:0000313" key="4">
    <source>
        <dbReference type="Proteomes" id="UP001295423"/>
    </source>
</evidence>
<gene>
    <name evidence="3" type="ORF">CYCCA115_LOCUS10983</name>
</gene>
<reference evidence="3" key="1">
    <citation type="submission" date="2023-08" db="EMBL/GenBank/DDBJ databases">
        <authorList>
            <person name="Audoor S."/>
            <person name="Bilcke G."/>
        </authorList>
    </citation>
    <scope>NUCLEOTIDE SEQUENCE</scope>
</reference>
<name>A0AAD2FNC6_9STRA</name>
<comment type="caution">
    <text evidence="3">The sequence shown here is derived from an EMBL/GenBank/DDBJ whole genome shotgun (WGS) entry which is preliminary data.</text>
</comment>
<dbReference type="Proteomes" id="UP001295423">
    <property type="component" value="Unassembled WGS sequence"/>
</dbReference>
<evidence type="ECO:0000256" key="2">
    <source>
        <dbReference type="SAM" id="SignalP"/>
    </source>
</evidence>
<feature type="coiled-coil region" evidence="1">
    <location>
        <begin position="51"/>
        <end position="78"/>
    </location>
</feature>
<keyword evidence="4" id="KW-1185">Reference proteome</keyword>